<name>A0A2N7PJU6_9BACT</name>
<keyword evidence="6" id="KW-0472">Membrane</keyword>
<dbReference type="Gene3D" id="3.40.1010.20">
    <property type="entry name" value="4-hydroxy-3-methylbut-2-enyl diphosphate reductase, catalytic domain"/>
    <property type="match status" value="2"/>
</dbReference>
<sequence length="548" mass="63378">MKIKIAKKAGFCMGVRRAVNLVLKALKAGHTPLYTYGPLIHNPQTLELLSKLGVKILKDIKEEVPTGSCVIRAHGVPPSEKDGLAKRHKVIDGTCPRVLKVQSLASKAISSGKEVVIIGDKDHAEVKGILGYCDEKGYVVSSFKDIENLPPLKNYVILSQTTQDQELFELLSQEILSRYPGGEIINTICNATEVRQEEVKRLCKVCEAIVVIGGKFSANTKRLAQIAEAEGKRVFLIENKEELPLEEIKKINTLGITAGASTPNWLINEVIDFLKTSTSLPYRIFRNFILLNLHEVFLFLFLFSTLLFLNSSLFNSHTLSLLSFVFFFQFFRKVFHSYLTKDSFFFYYPLKGNFYTSKNKLSLFLLSLSLIFSLISGLLFIPRIISLIFVFIILDYLLLNSFFYIFLDSLFFISLILYLYPYWNETFLWFSLHILIILFLWNLYKELLYQQSDGFLPRNFFILHFNLSENQWFQLSYFLIFLSSIPFLVLLIKTKILYYLAFILYLLSYLFLFALLKRRPLGQILYFEALFLVPPLLFFLLSIMFYKL</sequence>
<dbReference type="PANTHER" id="PTHR30426:SF0">
    <property type="entry name" value="4-HYDROXY-3-METHYLBUT-2-ENYL DIPHOSPHATE REDUCTASE"/>
    <property type="match status" value="1"/>
</dbReference>
<dbReference type="PANTHER" id="PTHR30426">
    <property type="entry name" value="4-HYDROXY-3-METHYLBUT-2-ENYL DIPHOSPHATE REDUCTASE"/>
    <property type="match status" value="1"/>
</dbReference>
<dbReference type="GO" id="GO:0046872">
    <property type="term" value="F:metal ion binding"/>
    <property type="evidence" value="ECO:0007669"/>
    <property type="project" value="UniProtKB-KW"/>
</dbReference>
<keyword evidence="5" id="KW-0560">Oxidoreductase</keyword>
<feature type="binding site" evidence="5">
    <location>
        <position position="217"/>
    </location>
    <ligand>
        <name>dimethylallyl diphosphate</name>
        <dbReference type="ChEBI" id="CHEBI:57623"/>
    </ligand>
</feature>
<feature type="binding site" evidence="5">
    <location>
        <position position="74"/>
    </location>
    <ligand>
        <name>isopentenyl diphosphate</name>
        <dbReference type="ChEBI" id="CHEBI:128769"/>
    </ligand>
</feature>
<comment type="pathway">
    <text evidence="5">Isoprenoid biosynthesis; dimethylallyl diphosphate biosynthesis; dimethylallyl diphosphate from (2E)-4-hydroxy-3-methylbutenyl diphosphate: step 1/1.</text>
</comment>
<comment type="catalytic activity">
    <reaction evidence="5">
        <text>dimethylallyl diphosphate + 2 oxidized [2Fe-2S]-[ferredoxin] + H2O = (2E)-4-hydroxy-3-methylbut-2-enyl diphosphate + 2 reduced [2Fe-2S]-[ferredoxin] + 2 H(+)</text>
        <dbReference type="Rhea" id="RHEA:24825"/>
        <dbReference type="Rhea" id="RHEA-COMP:10000"/>
        <dbReference type="Rhea" id="RHEA-COMP:10001"/>
        <dbReference type="ChEBI" id="CHEBI:15377"/>
        <dbReference type="ChEBI" id="CHEBI:15378"/>
        <dbReference type="ChEBI" id="CHEBI:33737"/>
        <dbReference type="ChEBI" id="CHEBI:33738"/>
        <dbReference type="ChEBI" id="CHEBI:57623"/>
        <dbReference type="ChEBI" id="CHEBI:128753"/>
        <dbReference type="EC" id="1.17.7.4"/>
    </reaction>
</comment>
<dbReference type="HAMAP" id="MF_00191">
    <property type="entry name" value="IspH"/>
    <property type="match status" value="1"/>
</dbReference>
<keyword evidence="6" id="KW-0812">Transmembrane</keyword>
<feature type="binding site" evidence="5">
    <location>
        <position position="161"/>
    </location>
    <ligand>
        <name>(2E)-4-hydroxy-3-methylbut-2-enyl diphosphate</name>
        <dbReference type="ChEBI" id="CHEBI:128753"/>
    </ligand>
</feature>
<dbReference type="Pfam" id="PF02401">
    <property type="entry name" value="LYTB"/>
    <property type="match status" value="1"/>
</dbReference>
<feature type="binding site" evidence="5">
    <location>
        <position position="12"/>
    </location>
    <ligand>
        <name>[4Fe-4S] cluster</name>
        <dbReference type="ChEBI" id="CHEBI:49883"/>
    </ligand>
</feature>
<evidence type="ECO:0000313" key="7">
    <source>
        <dbReference type="EMBL" id="PMP63191.1"/>
    </source>
</evidence>
<feature type="transmembrane region" description="Helical" evidence="6">
    <location>
        <begin position="427"/>
        <end position="444"/>
    </location>
</feature>
<feature type="binding site" evidence="5">
    <location>
        <position position="41"/>
    </location>
    <ligand>
        <name>(2E)-4-hydroxy-3-methylbut-2-enyl diphosphate</name>
        <dbReference type="ChEBI" id="CHEBI:128753"/>
    </ligand>
</feature>
<feature type="transmembrane region" description="Helical" evidence="6">
    <location>
        <begin position="402"/>
        <end position="420"/>
    </location>
</feature>
<dbReference type="GO" id="GO:0051745">
    <property type="term" value="F:4-hydroxy-3-methylbut-2-enyl diphosphate reductase activity"/>
    <property type="evidence" value="ECO:0007669"/>
    <property type="project" value="UniProtKB-UniRule"/>
</dbReference>
<feature type="transmembrane region" description="Helical" evidence="6">
    <location>
        <begin position="288"/>
        <end position="308"/>
    </location>
</feature>
<comment type="similarity">
    <text evidence="5">Belongs to the IspH family.</text>
</comment>
<feature type="transmembrane region" description="Helical" evidence="6">
    <location>
        <begin position="363"/>
        <end position="396"/>
    </location>
</feature>
<evidence type="ECO:0000256" key="6">
    <source>
        <dbReference type="SAM" id="Phobius"/>
    </source>
</evidence>
<accession>A0A2N7PJU6</accession>
<keyword evidence="4 5" id="KW-0411">Iron-sulfur</keyword>
<feature type="binding site" evidence="5">
    <location>
        <position position="217"/>
    </location>
    <ligand>
        <name>(2E)-4-hydroxy-3-methylbut-2-enyl diphosphate</name>
        <dbReference type="ChEBI" id="CHEBI:128753"/>
    </ligand>
</feature>
<feature type="active site" description="Proton donor" evidence="5">
    <location>
        <position position="125"/>
    </location>
</feature>
<dbReference type="GO" id="GO:0050992">
    <property type="term" value="P:dimethylallyl diphosphate biosynthetic process"/>
    <property type="evidence" value="ECO:0007669"/>
    <property type="project" value="UniProtKB-UniRule"/>
</dbReference>
<feature type="binding site" evidence="5">
    <location>
        <position position="261"/>
    </location>
    <ligand>
        <name>dimethylallyl diphosphate</name>
        <dbReference type="ChEBI" id="CHEBI:57623"/>
    </ligand>
</feature>
<feature type="binding site" evidence="5">
    <location>
        <position position="74"/>
    </location>
    <ligand>
        <name>dimethylallyl diphosphate</name>
        <dbReference type="ChEBI" id="CHEBI:57623"/>
    </ligand>
</feature>
<feature type="binding site" evidence="5">
    <location>
        <position position="219"/>
    </location>
    <ligand>
        <name>isopentenyl diphosphate</name>
        <dbReference type="ChEBI" id="CHEBI:128769"/>
    </ligand>
</feature>
<keyword evidence="1 5" id="KW-0004">4Fe-4S</keyword>
<comment type="caution">
    <text evidence="7">The sequence shown here is derived from an EMBL/GenBank/DDBJ whole genome shotgun (WGS) entry which is preliminary data.</text>
</comment>
<dbReference type="CDD" id="cd13944">
    <property type="entry name" value="lytB_ispH"/>
    <property type="match status" value="1"/>
</dbReference>
<comment type="cofactor">
    <cofactor evidence="5">
        <name>[4Fe-4S] cluster</name>
        <dbReference type="ChEBI" id="CHEBI:49883"/>
    </cofactor>
    <text evidence="5">Binds 1 [4Fe-4S] cluster per subunit.</text>
</comment>
<keyword evidence="6" id="KW-1133">Transmembrane helix</keyword>
<comment type="caution">
    <text evidence="5">Lacks conserved residue(s) required for the propagation of feature annotation.</text>
</comment>
<dbReference type="EC" id="1.17.7.4" evidence="5"/>
<comment type="catalytic activity">
    <reaction evidence="5">
        <text>isopentenyl diphosphate + 2 oxidized [2Fe-2S]-[ferredoxin] + H2O = (2E)-4-hydroxy-3-methylbut-2-enyl diphosphate + 2 reduced [2Fe-2S]-[ferredoxin] + 2 H(+)</text>
        <dbReference type="Rhea" id="RHEA:24488"/>
        <dbReference type="Rhea" id="RHEA-COMP:10000"/>
        <dbReference type="Rhea" id="RHEA-COMP:10001"/>
        <dbReference type="ChEBI" id="CHEBI:15377"/>
        <dbReference type="ChEBI" id="CHEBI:15378"/>
        <dbReference type="ChEBI" id="CHEBI:33737"/>
        <dbReference type="ChEBI" id="CHEBI:33738"/>
        <dbReference type="ChEBI" id="CHEBI:128753"/>
        <dbReference type="ChEBI" id="CHEBI:128769"/>
        <dbReference type="EC" id="1.17.7.4"/>
    </reaction>
</comment>
<comment type="function">
    <text evidence="5">Catalyzes the conversion of 1-hydroxy-2-methyl-2-(E)-butenyl 4-diphosphate (HMBPP) into a mixture of isopentenyl diphosphate (IPP) and dimethylallyl diphosphate (DMAPP). Acts in the terminal step of the DOXP/MEP pathway for isoprenoid precursor biosynthesis.</text>
</comment>
<evidence type="ECO:0000256" key="5">
    <source>
        <dbReference type="HAMAP-Rule" id="MF_00191"/>
    </source>
</evidence>
<feature type="binding site" evidence="5">
    <location>
        <position position="219"/>
    </location>
    <ligand>
        <name>dimethylallyl diphosphate</name>
        <dbReference type="ChEBI" id="CHEBI:57623"/>
    </ligand>
</feature>
<gene>
    <name evidence="5 7" type="primary">ispH</name>
    <name evidence="7" type="ORF">C0197_03145</name>
</gene>
<evidence type="ECO:0000256" key="3">
    <source>
        <dbReference type="ARBA" id="ARBA00023004"/>
    </source>
</evidence>
<evidence type="ECO:0000313" key="8">
    <source>
        <dbReference type="Proteomes" id="UP000235731"/>
    </source>
</evidence>
<feature type="transmembrane region" description="Helical" evidence="6">
    <location>
        <begin position="472"/>
        <end position="492"/>
    </location>
</feature>
<dbReference type="UniPathway" id="UPA00056">
    <property type="reaction ID" value="UER00097"/>
</dbReference>
<keyword evidence="2 5" id="KW-0479">Metal-binding</keyword>
<evidence type="ECO:0000256" key="4">
    <source>
        <dbReference type="ARBA" id="ARBA00023014"/>
    </source>
</evidence>
<keyword evidence="5" id="KW-0414">Isoprene biosynthesis</keyword>
<feature type="binding site" evidence="5">
    <location>
        <position position="261"/>
    </location>
    <ligand>
        <name>(2E)-4-hydroxy-3-methylbut-2-enyl diphosphate</name>
        <dbReference type="ChEBI" id="CHEBI:128753"/>
    </ligand>
</feature>
<feature type="transmembrane region" description="Helical" evidence="6">
    <location>
        <begin position="523"/>
        <end position="546"/>
    </location>
</feature>
<dbReference type="UniPathway" id="UPA00059">
    <property type="reaction ID" value="UER00105"/>
</dbReference>
<feature type="transmembrane region" description="Helical" evidence="6">
    <location>
        <begin position="314"/>
        <end position="331"/>
    </location>
</feature>
<feature type="binding site" evidence="5">
    <location>
        <position position="41"/>
    </location>
    <ligand>
        <name>dimethylallyl diphosphate</name>
        <dbReference type="ChEBI" id="CHEBI:57623"/>
    </ligand>
</feature>
<feature type="binding site" evidence="5">
    <location>
        <position position="189"/>
    </location>
    <ligand>
        <name>[4Fe-4S] cluster</name>
        <dbReference type="ChEBI" id="CHEBI:49883"/>
    </ligand>
</feature>
<dbReference type="GO" id="GO:0051539">
    <property type="term" value="F:4 iron, 4 sulfur cluster binding"/>
    <property type="evidence" value="ECO:0007669"/>
    <property type="project" value="UniProtKB-UniRule"/>
</dbReference>
<dbReference type="Gene3D" id="3.40.50.11270">
    <property type="match status" value="1"/>
</dbReference>
<feature type="binding site" evidence="5">
    <location>
        <position position="123"/>
    </location>
    <ligand>
        <name>isopentenyl diphosphate</name>
        <dbReference type="ChEBI" id="CHEBI:128769"/>
    </ligand>
</feature>
<dbReference type="GO" id="GO:0016114">
    <property type="term" value="P:terpenoid biosynthetic process"/>
    <property type="evidence" value="ECO:0007669"/>
    <property type="project" value="UniProtKB-UniRule"/>
</dbReference>
<feature type="binding site" evidence="5">
    <location>
        <position position="219"/>
    </location>
    <ligand>
        <name>(2E)-4-hydroxy-3-methylbut-2-enyl diphosphate</name>
        <dbReference type="ChEBI" id="CHEBI:128753"/>
    </ligand>
</feature>
<organism evidence="7 8">
    <name type="scientific">Caldimicrobium thiodismutans</name>
    <dbReference type="NCBI Taxonomy" id="1653476"/>
    <lineage>
        <taxon>Bacteria</taxon>
        <taxon>Pseudomonadati</taxon>
        <taxon>Thermodesulfobacteriota</taxon>
        <taxon>Thermodesulfobacteria</taxon>
        <taxon>Thermodesulfobacteriales</taxon>
        <taxon>Thermodesulfobacteriaceae</taxon>
        <taxon>Caldimicrobium</taxon>
    </lineage>
</organism>
<feature type="binding site" evidence="5">
    <location>
        <position position="261"/>
    </location>
    <ligand>
        <name>isopentenyl diphosphate</name>
        <dbReference type="ChEBI" id="CHEBI:128769"/>
    </ligand>
</feature>
<protein>
    <recommendedName>
        <fullName evidence="5">4-hydroxy-3-methylbut-2-enyl diphosphate reductase</fullName>
        <shortName evidence="5">HMBPP reductase</shortName>
        <ecNumber evidence="5">1.17.7.4</ecNumber>
    </recommendedName>
</protein>
<feature type="binding site" evidence="5">
    <location>
        <position position="74"/>
    </location>
    <ligand>
        <name>(2E)-4-hydroxy-3-methylbut-2-enyl diphosphate</name>
        <dbReference type="ChEBI" id="CHEBI:128753"/>
    </ligand>
</feature>
<feature type="binding site" evidence="5">
    <location>
        <position position="41"/>
    </location>
    <ligand>
        <name>isopentenyl diphosphate</name>
        <dbReference type="ChEBI" id="CHEBI:128769"/>
    </ligand>
</feature>
<feature type="binding site" evidence="5">
    <location>
        <position position="123"/>
    </location>
    <ligand>
        <name>dimethylallyl diphosphate</name>
        <dbReference type="ChEBI" id="CHEBI:57623"/>
    </ligand>
</feature>
<proteinExistence type="inferred from homology"/>
<dbReference type="GO" id="GO:0019288">
    <property type="term" value="P:isopentenyl diphosphate biosynthetic process, methylerythritol 4-phosphate pathway"/>
    <property type="evidence" value="ECO:0007669"/>
    <property type="project" value="UniProtKB-UniRule"/>
</dbReference>
<keyword evidence="3 5" id="KW-0408">Iron</keyword>
<reference evidence="7 8" key="1">
    <citation type="submission" date="2018-01" db="EMBL/GenBank/DDBJ databases">
        <title>Metagenomic assembled genomes from two thermal pools in the Uzon Caldera, Kamchatka, Russia.</title>
        <authorList>
            <person name="Wilkins L."/>
            <person name="Ettinger C."/>
        </authorList>
    </citation>
    <scope>NUCLEOTIDE SEQUENCE [LARGE SCALE GENOMIC DNA]</scope>
    <source>
        <strain evidence="7">ZAV-15</strain>
    </source>
</reference>
<dbReference type="NCBIfam" id="TIGR00216">
    <property type="entry name" value="ispH_lytB"/>
    <property type="match status" value="1"/>
</dbReference>
<dbReference type="Proteomes" id="UP000235731">
    <property type="component" value="Unassembled WGS sequence"/>
</dbReference>
<feature type="transmembrane region" description="Helical" evidence="6">
    <location>
        <begin position="497"/>
        <end position="517"/>
    </location>
</feature>
<feature type="binding site" evidence="5">
    <location>
        <position position="217"/>
    </location>
    <ligand>
        <name>isopentenyl diphosphate</name>
        <dbReference type="ChEBI" id="CHEBI:128769"/>
    </ligand>
</feature>
<dbReference type="AlphaFoldDB" id="A0A2N7PJU6"/>
<dbReference type="InterPro" id="IPR003451">
    <property type="entry name" value="LytB/IspH"/>
</dbReference>
<evidence type="ECO:0000256" key="2">
    <source>
        <dbReference type="ARBA" id="ARBA00022723"/>
    </source>
</evidence>
<feature type="binding site" evidence="5">
    <location>
        <position position="95"/>
    </location>
    <ligand>
        <name>[4Fe-4S] cluster</name>
        <dbReference type="ChEBI" id="CHEBI:49883"/>
    </ligand>
</feature>
<comment type="pathway">
    <text evidence="5">Isoprenoid biosynthesis; isopentenyl diphosphate biosynthesis via DXP pathway; isopentenyl diphosphate from 1-deoxy-D-xylulose 5-phosphate: step 6/6.</text>
</comment>
<evidence type="ECO:0000256" key="1">
    <source>
        <dbReference type="ARBA" id="ARBA00022485"/>
    </source>
</evidence>
<dbReference type="EMBL" id="PNIE01000043">
    <property type="protein sequence ID" value="PMP63191.1"/>
    <property type="molecule type" value="Genomic_DNA"/>
</dbReference>
<feature type="binding site" evidence="5">
    <location>
        <position position="123"/>
    </location>
    <ligand>
        <name>(2E)-4-hydroxy-3-methylbut-2-enyl diphosphate</name>
        <dbReference type="ChEBI" id="CHEBI:128753"/>
    </ligand>
</feature>